<keyword evidence="1" id="KW-0472">Membrane</keyword>
<keyword evidence="1" id="KW-0812">Transmembrane</keyword>
<protein>
    <recommendedName>
        <fullName evidence="4">DUF1622 domain-containing protein</fullName>
    </recommendedName>
</protein>
<feature type="transmembrane region" description="Helical" evidence="1">
    <location>
        <begin position="77"/>
        <end position="96"/>
    </location>
</feature>
<reference evidence="2" key="1">
    <citation type="submission" date="2020-06" db="EMBL/GenBank/DDBJ databases">
        <title>Characterization of fructooligosaccharide metabolism and fructooligosaccharide-degrading enzymes in human commensal butyrate producers.</title>
        <authorList>
            <person name="Tanno H."/>
            <person name="Fujii T."/>
            <person name="Hirano K."/>
            <person name="Maeno S."/>
            <person name="Tonozuka T."/>
            <person name="Sakamoto M."/>
            <person name="Ohkuma M."/>
            <person name="Tochio T."/>
            <person name="Endo A."/>
        </authorList>
    </citation>
    <scope>NUCLEOTIDE SEQUENCE</scope>
    <source>
        <strain evidence="2">JCM 17466</strain>
    </source>
</reference>
<keyword evidence="1" id="KW-1133">Transmembrane helix</keyword>
<dbReference type="PANTHER" id="PTHR38468:SF1">
    <property type="entry name" value="SLL0939 PROTEIN"/>
    <property type="match status" value="1"/>
</dbReference>
<keyword evidence="3" id="KW-1185">Reference proteome</keyword>
<dbReference type="Pfam" id="PF07784">
    <property type="entry name" value="DUF1622"/>
    <property type="match status" value="1"/>
</dbReference>
<dbReference type="PANTHER" id="PTHR38468">
    <property type="entry name" value="SLL0939 PROTEIN"/>
    <property type="match status" value="1"/>
</dbReference>
<dbReference type="InterPro" id="IPR012427">
    <property type="entry name" value="DUF1622"/>
</dbReference>
<evidence type="ECO:0000313" key="3">
    <source>
        <dbReference type="Proteomes" id="UP000613208"/>
    </source>
</evidence>
<name>A0A916Q606_9FIRM</name>
<evidence type="ECO:0008006" key="4">
    <source>
        <dbReference type="Google" id="ProtNLM"/>
    </source>
</evidence>
<feature type="transmembrane region" description="Helical" evidence="1">
    <location>
        <begin position="14"/>
        <end position="32"/>
    </location>
</feature>
<dbReference type="AlphaFoldDB" id="A0A916Q606"/>
<sequence>MEKMEHVLMSVTDISIIIFEYIGVAVILWAGIRGITHYVRRKEDARMVLARGLAAGLEFKMGSEILRTVIVRNFSEIGMVAGIILLRAVLAFLIHWEIRNEQ</sequence>
<evidence type="ECO:0000313" key="2">
    <source>
        <dbReference type="EMBL" id="GFO84917.1"/>
    </source>
</evidence>
<organism evidence="2 3">
    <name type="scientific">Anaerostipes butyraticus</name>
    <dbReference type="NCBI Taxonomy" id="645466"/>
    <lineage>
        <taxon>Bacteria</taxon>
        <taxon>Bacillati</taxon>
        <taxon>Bacillota</taxon>
        <taxon>Clostridia</taxon>
        <taxon>Lachnospirales</taxon>
        <taxon>Lachnospiraceae</taxon>
        <taxon>Anaerostipes</taxon>
    </lineage>
</organism>
<gene>
    <name evidence="2" type="ORF">ANBU17_12640</name>
</gene>
<accession>A0A916Q606</accession>
<dbReference type="EMBL" id="BLYI01000027">
    <property type="protein sequence ID" value="GFO84917.1"/>
    <property type="molecule type" value="Genomic_DNA"/>
</dbReference>
<dbReference type="RefSeq" id="WP_201310628.1">
    <property type="nucleotide sequence ID" value="NZ_BLYI01000027.1"/>
</dbReference>
<dbReference type="Proteomes" id="UP000613208">
    <property type="component" value="Unassembled WGS sequence"/>
</dbReference>
<evidence type="ECO:0000256" key="1">
    <source>
        <dbReference type="SAM" id="Phobius"/>
    </source>
</evidence>
<proteinExistence type="predicted"/>
<comment type="caution">
    <text evidence="2">The sequence shown here is derived from an EMBL/GenBank/DDBJ whole genome shotgun (WGS) entry which is preliminary data.</text>
</comment>